<evidence type="ECO:0000313" key="1">
    <source>
        <dbReference type="EMBL" id="ALN81381.1"/>
    </source>
</evidence>
<reference evidence="1 2" key="1">
    <citation type="journal article" date="2015" name="BMC Genomics">
        <title>Comparative genomics and metabolic profiling of the genus Lysobacter.</title>
        <authorList>
            <person name="de Bruijn I."/>
            <person name="Cheng X."/>
            <person name="de Jager V."/>
            <person name="Exposito R.G."/>
            <person name="Watrous J."/>
            <person name="Patel N."/>
            <person name="Postma J."/>
            <person name="Dorrestein P.C."/>
            <person name="Kobayashi D."/>
            <person name="Raaijmakers J.M."/>
        </authorList>
    </citation>
    <scope>NUCLEOTIDE SEQUENCE [LARGE SCALE GENOMIC DNA]</scope>
    <source>
        <strain evidence="1 2">76</strain>
    </source>
</reference>
<dbReference type="RefSeq" id="WP_057918447.1">
    <property type="nucleotide sequence ID" value="NZ_CP011129.1"/>
</dbReference>
<keyword evidence="2" id="KW-1185">Reference proteome</keyword>
<dbReference type="KEGG" id="lab:LA76x_3254"/>
<name>A0A0S2FCX6_LYSAN</name>
<proteinExistence type="predicted"/>
<dbReference type="AlphaFoldDB" id="A0A0S2FCX6"/>
<sequence length="801" mass="89502">MAKPPISRKNHYVPEWYQAGFSVAGTPNWLLDLSPAPLRPDGAPILRVPRPRAPASSFWEKDLYVTRFGEQLNDQVETILFQGIDDSGANAVRAYIQGDAVQMHHRCQQLFDYLGAQKLRTPKGLDWIRSRYPALDQVELLVEMQQLRQMFGTVWVEGVREIVSAEGAQAKFIVSDHPVTTFNAALAAIPGALGYPNDASIMLNGTQTVFALDANHCLILTHVPYAKAPHEVSPLRKRTNARHFGHTIMRTDALIRERRLSSDEVIAINHILKQGAHNYLAAGELEWLYPERMAPFDFTRTKQALHPPQDELFHFGGEMYLGFEDGRTGYRDQFGRATKDHEFVAKDPPAQLPAPEDACPCGNGDSFGDCCATVDPADRPPWDVMSLRERTLALLRAANGILELEEHTEWIDVRRNLSDDQVVRLHRLYQSLWPEDTDLTELLPRPSDGKSRAIYMGLSDPRTMGESIISLVPLFDQLLVLNPFLNPRHIALDANPLQHPVAYKQQVLKNIAFLFELGALIEANKVVLVPDPGDFNVAFRQSMHVMAKQRTAGWEMSEEHLAEYRWLGEDDFRRSLRQLSPKALAERLKDAGRELSDEMVAEMVDYLRQEAEDDPLALLQPLQPGKDNGHFHILRGVNLELALYLSQVTGAIPVTDNGALWEHLHLHTRASRDLDGEGERTRFMTVSYRGYLHPDDALAASGLPSALFLRKILLATQLPLDEQVPVPTRLQATGAVFQAAPLDLGAATTHPGLVARMQLTLSMPSAGFASATAQRLNVAFGRDHAPLPMPLAILRRTVSPA</sequence>
<dbReference type="PATRIC" id="fig|84531.8.peg.3270"/>
<dbReference type="Proteomes" id="UP000060787">
    <property type="component" value="Chromosome"/>
</dbReference>
<dbReference type="EMBL" id="CP011129">
    <property type="protein sequence ID" value="ALN81381.1"/>
    <property type="molecule type" value="Genomic_DNA"/>
</dbReference>
<accession>A0A0S2FCX6</accession>
<organism evidence="1 2">
    <name type="scientific">Lysobacter antibioticus</name>
    <dbReference type="NCBI Taxonomy" id="84531"/>
    <lineage>
        <taxon>Bacteria</taxon>
        <taxon>Pseudomonadati</taxon>
        <taxon>Pseudomonadota</taxon>
        <taxon>Gammaproteobacteria</taxon>
        <taxon>Lysobacterales</taxon>
        <taxon>Lysobacteraceae</taxon>
        <taxon>Lysobacter</taxon>
    </lineage>
</organism>
<evidence type="ECO:0000313" key="2">
    <source>
        <dbReference type="Proteomes" id="UP000060787"/>
    </source>
</evidence>
<gene>
    <name evidence="1" type="ORF">LA76x_3254</name>
</gene>
<protein>
    <recommendedName>
        <fullName evidence="3">DUF4238 domain-containing protein</fullName>
    </recommendedName>
</protein>
<evidence type="ECO:0008006" key="3">
    <source>
        <dbReference type="Google" id="ProtNLM"/>
    </source>
</evidence>